<accession>A0A428QNC8</accession>
<evidence type="ECO:0000313" key="1">
    <source>
        <dbReference type="EMBL" id="RSL66785.1"/>
    </source>
</evidence>
<evidence type="ECO:0000313" key="2">
    <source>
        <dbReference type="Proteomes" id="UP000288168"/>
    </source>
</evidence>
<organism evidence="1 2">
    <name type="scientific">Fusarium duplospermum</name>
    <dbReference type="NCBI Taxonomy" id="1325734"/>
    <lineage>
        <taxon>Eukaryota</taxon>
        <taxon>Fungi</taxon>
        <taxon>Dikarya</taxon>
        <taxon>Ascomycota</taxon>
        <taxon>Pezizomycotina</taxon>
        <taxon>Sordariomycetes</taxon>
        <taxon>Hypocreomycetidae</taxon>
        <taxon>Hypocreales</taxon>
        <taxon>Nectriaceae</taxon>
        <taxon>Fusarium</taxon>
        <taxon>Fusarium solani species complex</taxon>
    </lineage>
</organism>
<name>A0A428QNC8_9HYPO</name>
<reference evidence="1 2" key="1">
    <citation type="submission" date="2017-06" db="EMBL/GenBank/DDBJ databases">
        <title>Comparative genomic analysis of Ambrosia Fusariam Clade fungi.</title>
        <authorList>
            <person name="Stajich J.E."/>
            <person name="Carrillo J."/>
            <person name="Kijimoto T."/>
            <person name="Eskalen A."/>
            <person name="O'Donnell K."/>
            <person name="Kasson M."/>
        </authorList>
    </citation>
    <scope>NUCLEOTIDE SEQUENCE [LARGE SCALE GENOMIC DNA]</scope>
    <source>
        <strain evidence="1 2">NRRL62584</strain>
    </source>
</reference>
<proteinExistence type="predicted"/>
<dbReference type="EMBL" id="NKCI01000023">
    <property type="protein sequence ID" value="RSL66785.1"/>
    <property type="molecule type" value="Genomic_DNA"/>
</dbReference>
<comment type="caution">
    <text evidence="1">The sequence shown here is derived from an EMBL/GenBank/DDBJ whole genome shotgun (WGS) entry which is preliminary data.</text>
</comment>
<gene>
    <name evidence="1" type="ORF">CEP54_003582</name>
</gene>
<sequence>MFATSTSLDQVYSVDSACISALGNIGSLKMPAARVPVLRWRICTSRPQSHCHKWRCNPAVCSRDRVPKIEPQLASMLE</sequence>
<dbReference type="AlphaFoldDB" id="A0A428QNC8"/>
<dbReference type="Proteomes" id="UP000288168">
    <property type="component" value="Unassembled WGS sequence"/>
</dbReference>
<keyword evidence="2" id="KW-1185">Reference proteome</keyword>
<protein>
    <submittedName>
        <fullName evidence="1">Uncharacterized protein</fullName>
    </submittedName>
</protein>
<dbReference type="OrthoDB" id="10276823at2759"/>